<dbReference type="EMBL" id="QLYR01000001">
    <property type="protein sequence ID" value="RAQ30426.1"/>
    <property type="molecule type" value="Genomic_DNA"/>
</dbReference>
<protein>
    <submittedName>
        <fullName evidence="8">MATE family efflux transporter</fullName>
    </submittedName>
</protein>
<evidence type="ECO:0000313" key="9">
    <source>
        <dbReference type="Proteomes" id="UP000249377"/>
    </source>
</evidence>
<dbReference type="PIRSF" id="PIRSF006603">
    <property type="entry name" value="DinF"/>
    <property type="match status" value="1"/>
</dbReference>
<dbReference type="InterPro" id="IPR048279">
    <property type="entry name" value="MdtK-like"/>
</dbReference>
<dbReference type="Proteomes" id="UP000249377">
    <property type="component" value="Unassembled WGS sequence"/>
</dbReference>
<evidence type="ECO:0000256" key="6">
    <source>
        <dbReference type="ARBA" id="ARBA00023136"/>
    </source>
</evidence>
<keyword evidence="9" id="KW-1185">Reference proteome</keyword>
<dbReference type="PANTHER" id="PTHR43549:SF3">
    <property type="entry name" value="MULTIDRUG RESISTANCE PROTEIN YPNP-RELATED"/>
    <property type="match status" value="1"/>
</dbReference>
<evidence type="ECO:0000256" key="4">
    <source>
        <dbReference type="ARBA" id="ARBA00022692"/>
    </source>
</evidence>
<feature type="transmembrane region" description="Helical" evidence="7">
    <location>
        <begin position="263"/>
        <end position="286"/>
    </location>
</feature>
<reference evidence="8 9" key="1">
    <citation type="submission" date="2018-06" db="EMBL/GenBank/DDBJ databases">
        <title>Noncontiguous genome sequence of Ruminococcaceae bacterium ASD2818.</title>
        <authorList>
            <person name="Chaplin A.V."/>
            <person name="Sokolova S.R."/>
            <person name="Kochetkova T.O."/>
            <person name="Goltsov A.Y."/>
            <person name="Trofimov D.Y."/>
            <person name="Efimov B.A."/>
        </authorList>
    </citation>
    <scope>NUCLEOTIDE SEQUENCE [LARGE SCALE GENOMIC DNA]</scope>
    <source>
        <strain evidence="8 9">ASD2818</strain>
    </source>
</reference>
<dbReference type="CDD" id="cd13138">
    <property type="entry name" value="MATE_yoeA_like"/>
    <property type="match status" value="1"/>
</dbReference>
<dbReference type="AlphaFoldDB" id="A0A328UFP7"/>
<feature type="transmembrane region" description="Helical" evidence="7">
    <location>
        <begin position="95"/>
        <end position="119"/>
    </location>
</feature>
<dbReference type="PANTHER" id="PTHR43549">
    <property type="entry name" value="MULTIDRUG RESISTANCE PROTEIN YPNP-RELATED"/>
    <property type="match status" value="1"/>
</dbReference>
<accession>A0A328UFP7</accession>
<feature type="transmembrane region" description="Helical" evidence="7">
    <location>
        <begin position="131"/>
        <end position="151"/>
    </location>
</feature>
<keyword evidence="4 7" id="KW-0812">Transmembrane</keyword>
<feature type="transmembrane region" description="Helical" evidence="7">
    <location>
        <begin position="386"/>
        <end position="414"/>
    </location>
</feature>
<proteinExistence type="predicted"/>
<dbReference type="Pfam" id="PF01554">
    <property type="entry name" value="MatE"/>
    <property type="match status" value="2"/>
</dbReference>
<comment type="caution">
    <text evidence="8">The sequence shown here is derived from an EMBL/GenBank/DDBJ whole genome shotgun (WGS) entry which is preliminary data.</text>
</comment>
<comment type="subcellular location">
    <subcellularLocation>
        <location evidence="1">Cell membrane</location>
        <topology evidence="1">Multi-pass membrane protein</topology>
    </subcellularLocation>
</comment>
<dbReference type="InterPro" id="IPR052031">
    <property type="entry name" value="Membrane_Transporter-Flippase"/>
</dbReference>
<keyword evidence="3" id="KW-1003">Cell membrane</keyword>
<sequence length="454" mass="48187">MVKDMTAGSPAKLIVRFALPLMLGNLFQQFYSMVDAVIVGRYLGKNPLAAVGSTSSLNFLIIGFCLGLCAGFAIPVAQRFGAKETDELRRFVGNIVWLAVGFSVLLVALTVALCRPMLLAMSTPPDIIDDAYRYIVIIFAGIPATFFYNILASLLRALGDSKTPVFFLVLAAVLNIGLDLLLVVVLPLGVSGAAIATVASQFIAGAACFVFIGKRFELLHIKREDLRPRPAYLGRLAGMGIPMGLQTSITAIGSILLQSSVNALGSVAVAAVTAGSKISMLFTTAYEAMGVAMSTYGGQNIGAGKIRRLGPGLRSAIVMGIIYGIAAFIVVLLFGRPLASMFVETAEAQIIDYAYRYLLITGAFYWMVPFVNILRFLLQGIGYSKVAVFAGVCEMAARSLAGLVAVPLFGFTAACLAGPFAWLMASAFLIPASVWVLGNIKRSCMEGNGQPLPE</sequence>
<feature type="transmembrane region" description="Helical" evidence="7">
    <location>
        <begin position="192"/>
        <end position="212"/>
    </location>
</feature>
<name>A0A328UFP7_9FIRM</name>
<keyword evidence="2" id="KW-0813">Transport</keyword>
<gene>
    <name evidence="8" type="ORF">DPQ25_02680</name>
</gene>
<dbReference type="InterPro" id="IPR002528">
    <property type="entry name" value="MATE_fam"/>
</dbReference>
<feature type="transmembrane region" description="Helical" evidence="7">
    <location>
        <begin position="233"/>
        <end position="257"/>
    </location>
</feature>
<evidence type="ECO:0000313" key="8">
    <source>
        <dbReference type="EMBL" id="RAQ30426.1"/>
    </source>
</evidence>
<organism evidence="8 9">
    <name type="scientific">Hydrogeniiclostridium mannosilyticum</name>
    <dbReference type="NCBI Taxonomy" id="2764322"/>
    <lineage>
        <taxon>Bacteria</taxon>
        <taxon>Bacillati</taxon>
        <taxon>Bacillota</taxon>
        <taxon>Clostridia</taxon>
        <taxon>Eubacteriales</taxon>
        <taxon>Acutalibacteraceae</taxon>
        <taxon>Hydrogeniiclostridium</taxon>
    </lineage>
</organism>
<dbReference type="GO" id="GO:0015297">
    <property type="term" value="F:antiporter activity"/>
    <property type="evidence" value="ECO:0007669"/>
    <property type="project" value="InterPro"/>
</dbReference>
<evidence type="ECO:0000256" key="3">
    <source>
        <dbReference type="ARBA" id="ARBA00022475"/>
    </source>
</evidence>
<dbReference type="NCBIfam" id="TIGR00797">
    <property type="entry name" value="matE"/>
    <property type="match status" value="1"/>
</dbReference>
<evidence type="ECO:0000256" key="5">
    <source>
        <dbReference type="ARBA" id="ARBA00022989"/>
    </source>
</evidence>
<evidence type="ECO:0000256" key="2">
    <source>
        <dbReference type="ARBA" id="ARBA00022448"/>
    </source>
</evidence>
<dbReference type="GO" id="GO:0042910">
    <property type="term" value="F:xenobiotic transmembrane transporter activity"/>
    <property type="evidence" value="ECO:0007669"/>
    <property type="project" value="InterPro"/>
</dbReference>
<feature type="transmembrane region" description="Helical" evidence="7">
    <location>
        <begin position="163"/>
        <end position="186"/>
    </location>
</feature>
<keyword evidence="6 7" id="KW-0472">Membrane</keyword>
<dbReference type="RefSeq" id="WP_112331623.1">
    <property type="nucleotide sequence ID" value="NZ_QLYR01000001.1"/>
</dbReference>
<feature type="transmembrane region" description="Helical" evidence="7">
    <location>
        <begin position="315"/>
        <end position="334"/>
    </location>
</feature>
<keyword evidence="5 7" id="KW-1133">Transmembrane helix</keyword>
<dbReference type="GO" id="GO:0005886">
    <property type="term" value="C:plasma membrane"/>
    <property type="evidence" value="ECO:0007669"/>
    <property type="project" value="UniProtKB-SubCell"/>
</dbReference>
<feature type="transmembrane region" description="Helical" evidence="7">
    <location>
        <begin position="354"/>
        <end position="374"/>
    </location>
</feature>
<feature type="transmembrane region" description="Helical" evidence="7">
    <location>
        <begin position="55"/>
        <end position="74"/>
    </location>
</feature>
<evidence type="ECO:0000256" key="7">
    <source>
        <dbReference type="SAM" id="Phobius"/>
    </source>
</evidence>
<evidence type="ECO:0000256" key="1">
    <source>
        <dbReference type="ARBA" id="ARBA00004651"/>
    </source>
</evidence>
<feature type="transmembrane region" description="Helical" evidence="7">
    <location>
        <begin position="420"/>
        <end position="438"/>
    </location>
</feature>
<feature type="transmembrane region" description="Helical" evidence="7">
    <location>
        <begin position="21"/>
        <end position="43"/>
    </location>
</feature>